<sequence>MDINKPVDLERVLLSLTTNLMGRMVYGMDMSSSRDFSEAFEYASSATGRRFQHPLWRVTEPIIAQKMKESLATVKKFGQEIVENAVAKRNKEDEKADGRLAGISGSLINALLDAIPDHQVVADAALSYLSAGRDTTAQGLTWGFYTLIRHPHVISLIRQEIEAEGAKEALTADPWADDYEGLRPNSLPYTTAVFYEVLRLYPPVPFEMKQCQTDTTLPDGTFLPKSSIILWCPWAINRSKRIWGEDAEKFQPERWLQDGKLLMKSQSEYPVFNGGARVCLGKKMAESISVMVIAKLVLFFDFEDCEGCYRFSRNSLTLPMKGGLPVWARARRATADM</sequence>
<name>L8G5K4_PSED2</name>
<dbReference type="InterPro" id="IPR036396">
    <property type="entry name" value="Cyt_P450_sf"/>
</dbReference>
<feature type="binding site" description="axial binding residue" evidence="5">
    <location>
        <position position="279"/>
    </location>
    <ligand>
        <name>heme</name>
        <dbReference type="ChEBI" id="CHEBI:30413"/>
    </ligand>
    <ligandPart>
        <name>Fe</name>
        <dbReference type="ChEBI" id="CHEBI:18248"/>
    </ligandPart>
</feature>
<keyword evidence="3 6" id="KW-0560">Oxidoreductase</keyword>
<dbReference type="PANTHER" id="PTHR24296">
    <property type="entry name" value="CYTOCHROME P450"/>
    <property type="match status" value="1"/>
</dbReference>
<accession>L8G5K4</accession>
<protein>
    <recommendedName>
        <fullName evidence="9">Cytochrome P450-dit2</fullName>
    </recommendedName>
</protein>
<dbReference type="PRINTS" id="PR00463">
    <property type="entry name" value="EP450I"/>
</dbReference>
<evidence type="ECO:0000256" key="6">
    <source>
        <dbReference type="RuleBase" id="RU000461"/>
    </source>
</evidence>
<evidence type="ECO:0000256" key="3">
    <source>
        <dbReference type="ARBA" id="ARBA00023002"/>
    </source>
</evidence>
<dbReference type="HOGENOM" id="CLU_001570_27_6_1"/>
<evidence type="ECO:0000256" key="5">
    <source>
        <dbReference type="PIRSR" id="PIRSR602401-1"/>
    </source>
</evidence>
<evidence type="ECO:0000256" key="1">
    <source>
        <dbReference type="ARBA" id="ARBA00010617"/>
    </source>
</evidence>
<dbReference type="EMBL" id="GL573211">
    <property type="protein sequence ID" value="ELR08084.1"/>
    <property type="molecule type" value="Genomic_DNA"/>
</dbReference>
<keyword evidence="6" id="KW-0503">Monooxygenase</keyword>
<dbReference type="VEuPathDB" id="FungiDB:GMDG_02911"/>
<dbReference type="InParanoid" id="L8G5K4"/>
<dbReference type="GO" id="GO:0020037">
    <property type="term" value="F:heme binding"/>
    <property type="evidence" value="ECO:0007669"/>
    <property type="project" value="InterPro"/>
</dbReference>
<gene>
    <name evidence="7" type="ORF">GMDG_02911</name>
</gene>
<dbReference type="SUPFAM" id="SSF48264">
    <property type="entry name" value="Cytochrome P450"/>
    <property type="match status" value="1"/>
</dbReference>
<keyword evidence="5 6" id="KW-0349">Heme</keyword>
<dbReference type="PROSITE" id="PS00086">
    <property type="entry name" value="CYTOCHROME_P450"/>
    <property type="match status" value="1"/>
</dbReference>
<dbReference type="Proteomes" id="UP000011064">
    <property type="component" value="Unassembled WGS sequence"/>
</dbReference>
<dbReference type="Gene3D" id="1.10.630.10">
    <property type="entry name" value="Cytochrome P450"/>
    <property type="match status" value="1"/>
</dbReference>
<dbReference type="STRING" id="658429.L8G5K4"/>
<keyword evidence="4 5" id="KW-0408">Iron</keyword>
<keyword evidence="2 5" id="KW-0479">Metal-binding</keyword>
<dbReference type="GO" id="GO:0005506">
    <property type="term" value="F:iron ion binding"/>
    <property type="evidence" value="ECO:0007669"/>
    <property type="project" value="InterPro"/>
</dbReference>
<dbReference type="InterPro" id="IPR017972">
    <property type="entry name" value="Cyt_P450_CS"/>
</dbReference>
<dbReference type="InterPro" id="IPR001128">
    <property type="entry name" value="Cyt_P450"/>
</dbReference>
<dbReference type="AlphaFoldDB" id="L8G5K4"/>
<keyword evidence="8" id="KW-1185">Reference proteome</keyword>
<dbReference type="PRINTS" id="PR00385">
    <property type="entry name" value="P450"/>
</dbReference>
<reference evidence="8" key="1">
    <citation type="submission" date="2010-09" db="EMBL/GenBank/DDBJ databases">
        <title>The genome sequence of Geomyces destructans 20631-21.</title>
        <authorList>
            <consortium name="The Broad Institute Genome Sequencing Platform"/>
            <person name="Cuomo C.A."/>
            <person name="Blehert D.S."/>
            <person name="Lorch J.M."/>
            <person name="Young S.K."/>
            <person name="Zeng Q."/>
            <person name="Gargeya S."/>
            <person name="Fitzgerald M."/>
            <person name="Haas B."/>
            <person name="Abouelleil A."/>
            <person name="Alvarado L."/>
            <person name="Arachchi H.M."/>
            <person name="Berlin A."/>
            <person name="Brown A."/>
            <person name="Chapman S.B."/>
            <person name="Chen Z."/>
            <person name="Dunbar C."/>
            <person name="Freedman E."/>
            <person name="Gearin G."/>
            <person name="Gellesch M."/>
            <person name="Goldberg J."/>
            <person name="Griggs A."/>
            <person name="Gujja S."/>
            <person name="Heiman D."/>
            <person name="Howarth C."/>
            <person name="Larson L."/>
            <person name="Lui A."/>
            <person name="MacDonald P.J.P."/>
            <person name="Montmayeur A."/>
            <person name="Murphy C."/>
            <person name="Neiman D."/>
            <person name="Pearson M."/>
            <person name="Priest M."/>
            <person name="Roberts A."/>
            <person name="Saif S."/>
            <person name="Shea T."/>
            <person name="Shenoy N."/>
            <person name="Sisk P."/>
            <person name="Stolte C."/>
            <person name="Sykes S."/>
            <person name="Wortman J."/>
            <person name="Nusbaum C."/>
            <person name="Birren B."/>
        </authorList>
    </citation>
    <scope>NUCLEOTIDE SEQUENCE [LARGE SCALE GENOMIC DNA]</scope>
    <source>
        <strain evidence="8">ATCC MYA-4855 / 20631-21</strain>
    </source>
</reference>
<organism evidence="7 8">
    <name type="scientific">Pseudogymnoascus destructans (strain ATCC MYA-4855 / 20631-21)</name>
    <name type="common">Bat white-nose syndrome fungus</name>
    <name type="synonym">Geomyces destructans</name>
    <dbReference type="NCBI Taxonomy" id="658429"/>
    <lineage>
        <taxon>Eukaryota</taxon>
        <taxon>Fungi</taxon>
        <taxon>Dikarya</taxon>
        <taxon>Ascomycota</taxon>
        <taxon>Pezizomycotina</taxon>
        <taxon>Leotiomycetes</taxon>
        <taxon>Thelebolales</taxon>
        <taxon>Thelebolaceae</taxon>
        <taxon>Pseudogymnoascus</taxon>
    </lineage>
</organism>
<evidence type="ECO:0000256" key="2">
    <source>
        <dbReference type="ARBA" id="ARBA00022723"/>
    </source>
</evidence>
<comment type="cofactor">
    <cofactor evidence="5">
        <name>heme</name>
        <dbReference type="ChEBI" id="CHEBI:30413"/>
    </cofactor>
</comment>
<dbReference type="InterPro" id="IPR002401">
    <property type="entry name" value="Cyt_P450_E_grp-I"/>
</dbReference>
<evidence type="ECO:0008006" key="9">
    <source>
        <dbReference type="Google" id="ProtNLM"/>
    </source>
</evidence>
<comment type="similarity">
    <text evidence="1 6">Belongs to the cytochrome P450 family.</text>
</comment>
<dbReference type="OrthoDB" id="1470350at2759"/>
<evidence type="ECO:0000256" key="4">
    <source>
        <dbReference type="ARBA" id="ARBA00023004"/>
    </source>
</evidence>
<evidence type="ECO:0000313" key="7">
    <source>
        <dbReference type="EMBL" id="ELR08084.1"/>
    </source>
</evidence>
<dbReference type="Pfam" id="PF00067">
    <property type="entry name" value="p450"/>
    <property type="match status" value="1"/>
</dbReference>
<dbReference type="GO" id="GO:0016705">
    <property type="term" value="F:oxidoreductase activity, acting on paired donors, with incorporation or reduction of molecular oxygen"/>
    <property type="evidence" value="ECO:0007669"/>
    <property type="project" value="InterPro"/>
</dbReference>
<dbReference type="GO" id="GO:0004497">
    <property type="term" value="F:monooxygenase activity"/>
    <property type="evidence" value="ECO:0007669"/>
    <property type="project" value="UniProtKB-KW"/>
</dbReference>
<proteinExistence type="inferred from homology"/>
<evidence type="ECO:0000313" key="8">
    <source>
        <dbReference type="Proteomes" id="UP000011064"/>
    </source>
</evidence>
<dbReference type="GO" id="GO:0006629">
    <property type="term" value="P:lipid metabolic process"/>
    <property type="evidence" value="ECO:0007669"/>
    <property type="project" value="UniProtKB-ARBA"/>
</dbReference>